<feature type="region of interest" description="Disordered" evidence="1">
    <location>
        <begin position="317"/>
        <end position="356"/>
    </location>
</feature>
<sequence>MSTVPGGAIPGDPASEAMVRLLHGTDSAELCRREEAGQLNEVSNETVLRRLLERVGVSRLLAPGEDLMTADGQLNGVLRLSDGQDHDLLQLVPSLLRRKVADDRAHEADSGRALQVTAAQGFEAGDAAIVRHRSVSPAALNPHVLGEDIEGGALTQVYLLMALMATYTAWPHFIPAAAAFDAATGLPPEPEAELRLPAESVLVFHDGIPLPAVTADDDALHAHATARFSTMSEGAGDPFFDREPLIVGGVLMGHPGDGTGGDHLLDEDLGWLMIARRTDDGNHHFSQVPVTQLENTGPAARILRNYAALLALEGWDIPPPMPGRARTGGKGSKKGSSTLSPSERRRRAQTPQARAGALLRVRSLTAPPHRPAPAFPAQAAAPAGQAQYREWRRAHFTRNTRRHLLDADGRPVLDEHGRPSGPVYGPDAVEGETFIRRRTWVRGTWINEHLPPRPGAAPVYALDPRLARTPQEPS</sequence>
<feature type="region of interest" description="Disordered" evidence="1">
    <location>
        <begin position="452"/>
        <end position="474"/>
    </location>
</feature>
<dbReference type="EMBL" id="JAHUVW010000004">
    <property type="protein sequence ID" value="MBV7674228.1"/>
    <property type="molecule type" value="Genomic_DNA"/>
</dbReference>
<proteinExistence type="predicted"/>
<dbReference type="Proteomes" id="UP000735541">
    <property type="component" value="Unassembled WGS sequence"/>
</dbReference>
<evidence type="ECO:0000313" key="3">
    <source>
        <dbReference type="Proteomes" id="UP000735541"/>
    </source>
</evidence>
<evidence type="ECO:0000256" key="1">
    <source>
        <dbReference type="SAM" id="MobiDB-lite"/>
    </source>
</evidence>
<gene>
    <name evidence="2" type="ORF">STHAL_32795</name>
</gene>
<name>A0ABS6U1W0_STRHA</name>
<evidence type="ECO:0000313" key="2">
    <source>
        <dbReference type="EMBL" id="MBV7674228.1"/>
    </source>
</evidence>
<protein>
    <submittedName>
        <fullName evidence="2">Uncharacterized protein</fullName>
    </submittedName>
</protein>
<dbReference type="RefSeq" id="WP_228873941.1">
    <property type="nucleotide sequence ID" value="NZ_JAHUVW010000004.1"/>
</dbReference>
<keyword evidence="3" id="KW-1185">Reference proteome</keyword>
<reference evidence="2 3" key="1">
    <citation type="submission" date="2021-07" db="EMBL/GenBank/DDBJ databases">
        <title>Sequencing Streptomyces halstedii LGO-A4 genome an citrus endophytic actinomycete.</title>
        <authorList>
            <person name="Samborskyy M."/>
            <person name="Scott N."/>
            <person name="Deglau R."/>
            <person name="Dickens S."/>
            <person name="Oliveira L.G."/>
        </authorList>
    </citation>
    <scope>NUCLEOTIDE SEQUENCE [LARGE SCALE GENOMIC DNA]</scope>
    <source>
        <strain evidence="2 3">LGO-A4</strain>
    </source>
</reference>
<comment type="caution">
    <text evidence="2">The sequence shown here is derived from an EMBL/GenBank/DDBJ whole genome shotgun (WGS) entry which is preliminary data.</text>
</comment>
<organism evidence="2 3">
    <name type="scientific">Streptomyces halstedii</name>
    <dbReference type="NCBI Taxonomy" id="1944"/>
    <lineage>
        <taxon>Bacteria</taxon>
        <taxon>Bacillati</taxon>
        <taxon>Actinomycetota</taxon>
        <taxon>Actinomycetes</taxon>
        <taxon>Kitasatosporales</taxon>
        <taxon>Streptomycetaceae</taxon>
        <taxon>Streptomyces</taxon>
    </lineage>
</organism>
<accession>A0ABS6U1W0</accession>